<organism evidence="4 5">
    <name type="scientific">Bailinhaonella thermotolerans</name>
    <dbReference type="NCBI Taxonomy" id="1070861"/>
    <lineage>
        <taxon>Bacteria</taxon>
        <taxon>Bacillati</taxon>
        <taxon>Actinomycetota</taxon>
        <taxon>Actinomycetes</taxon>
        <taxon>Streptosporangiales</taxon>
        <taxon>Streptosporangiaceae</taxon>
        <taxon>Bailinhaonella</taxon>
    </lineage>
</organism>
<evidence type="ECO:0000313" key="4">
    <source>
        <dbReference type="EMBL" id="RJL22127.1"/>
    </source>
</evidence>
<comment type="caution">
    <text evidence="4">The sequence shown here is derived from an EMBL/GenBank/DDBJ whole genome shotgun (WGS) entry which is preliminary data.</text>
</comment>
<dbReference type="CDD" id="cd06530">
    <property type="entry name" value="S26_SPase_I"/>
    <property type="match status" value="1"/>
</dbReference>
<dbReference type="Pfam" id="PF10502">
    <property type="entry name" value="Peptidase_S26"/>
    <property type="match status" value="2"/>
</dbReference>
<feature type="domain" description="Peptidase S26" evidence="3">
    <location>
        <begin position="1"/>
        <end position="80"/>
    </location>
</feature>
<sequence length="150" mass="16280">MEPALREGDRLLVRRATPDRVRPGDIVVLRIRLRPQGEVYGATAEALPPAETAHDVEALPPDWTLLVKRAIAVPGDPVPRDRAPALAAVPEPRVPDDALVVLGDNPTLSWDSRDYGYVRPGQLVGVALRRLPLRTPHTPAEHSARPTPGA</sequence>
<dbReference type="Gene3D" id="2.10.109.10">
    <property type="entry name" value="Umud Fragment, subunit A"/>
    <property type="match status" value="1"/>
</dbReference>
<evidence type="ECO:0000256" key="2">
    <source>
        <dbReference type="ARBA" id="ARBA00009370"/>
    </source>
</evidence>
<dbReference type="SUPFAM" id="SSF51306">
    <property type="entry name" value="LexA/Signal peptidase"/>
    <property type="match status" value="1"/>
</dbReference>
<name>A0A3A4A7Y7_9ACTN</name>
<accession>A0A3A4A7Y7</accession>
<evidence type="ECO:0000256" key="1">
    <source>
        <dbReference type="ARBA" id="ARBA00004401"/>
    </source>
</evidence>
<feature type="domain" description="Peptidase S26" evidence="3">
    <location>
        <begin position="92"/>
        <end position="127"/>
    </location>
</feature>
<evidence type="ECO:0000313" key="5">
    <source>
        <dbReference type="Proteomes" id="UP000265768"/>
    </source>
</evidence>
<comment type="similarity">
    <text evidence="2">Belongs to the peptidase S26 family.</text>
</comment>
<dbReference type="GO" id="GO:0006465">
    <property type="term" value="P:signal peptide processing"/>
    <property type="evidence" value="ECO:0007669"/>
    <property type="project" value="InterPro"/>
</dbReference>
<dbReference type="PRINTS" id="PR00727">
    <property type="entry name" value="LEADERPTASE"/>
</dbReference>
<reference evidence="4 5" key="1">
    <citation type="submission" date="2018-09" db="EMBL/GenBank/DDBJ databases">
        <title>YIM 75507 draft genome.</title>
        <authorList>
            <person name="Tang S."/>
            <person name="Feng Y."/>
        </authorList>
    </citation>
    <scope>NUCLEOTIDE SEQUENCE [LARGE SCALE GENOMIC DNA]</scope>
    <source>
        <strain evidence="4 5">YIM 75507</strain>
    </source>
</reference>
<gene>
    <name evidence="4" type="ORF">D5H75_36200</name>
</gene>
<dbReference type="InterPro" id="IPR000223">
    <property type="entry name" value="Pept_S26A_signal_pept_1"/>
</dbReference>
<comment type="subcellular location">
    <subcellularLocation>
        <location evidence="1">Cell membrane</location>
        <topology evidence="1">Single-pass type II membrane protein</topology>
    </subcellularLocation>
</comment>
<dbReference type="AlphaFoldDB" id="A0A3A4A7Y7"/>
<dbReference type="InterPro" id="IPR036286">
    <property type="entry name" value="LexA/Signal_pep-like_sf"/>
</dbReference>
<proteinExistence type="inferred from homology"/>
<dbReference type="PANTHER" id="PTHR43390">
    <property type="entry name" value="SIGNAL PEPTIDASE I"/>
    <property type="match status" value="1"/>
</dbReference>
<dbReference type="InterPro" id="IPR019533">
    <property type="entry name" value="Peptidase_S26"/>
</dbReference>
<evidence type="ECO:0000259" key="3">
    <source>
        <dbReference type="Pfam" id="PF10502"/>
    </source>
</evidence>
<dbReference type="Proteomes" id="UP000265768">
    <property type="component" value="Unassembled WGS sequence"/>
</dbReference>
<dbReference type="GO" id="GO:0004252">
    <property type="term" value="F:serine-type endopeptidase activity"/>
    <property type="evidence" value="ECO:0007669"/>
    <property type="project" value="InterPro"/>
</dbReference>
<keyword evidence="5" id="KW-1185">Reference proteome</keyword>
<dbReference type="GO" id="GO:0005886">
    <property type="term" value="C:plasma membrane"/>
    <property type="evidence" value="ECO:0007669"/>
    <property type="project" value="UniProtKB-SubCell"/>
</dbReference>
<dbReference type="OrthoDB" id="5518017at2"/>
<dbReference type="PANTHER" id="PTHR43390:SF1">
    <property type="entry name" value="CHLOROPLAST PROCESSING PEPTIDASE"/>
    <property type="match status" value="1"/>
</dbReference>
<dbReference type="EMBL" id="QZEY01000023">
    <property type="protein sequence ID" value="RJL22127.1"/>
    <property type="molecule type" value="Genomic_DNA"/>
</dbReference>
<protein>
    <submittedName>
        <fullName evidence="4">S26 family signal peptidase</fullName>
    </submittedName>
</protein>